<sequence>MSDQASISSWRMPDAYKHSSTPAMSNSSGDSNLAWADVPFALIQTPLTKLGGNVHHPAAHMANESAHLFNAMLRGLNAIYQQAPYVQTSADVADFNFLVHSWAAWVIHHMDLRGSSLFPSLEAALLKPVPGYRHEQVLQQQSTTDASAGAQLHLVSDLLHEHSAFVPCLHRVLELAEKAHLQPETYSSSELVSLLVELGPHMQAHLARQVNEVFLETIRGFCGTPGSVSAHVTGERLMQCWQACDSQSSQSMDRFVIPPMMVRCRDVTYEDAGHDWPGLPVPQVHAIADRLSRTHKGAWRFLPCDVWGRPVELCALVAAQQQGLELDRHHHHHAAAAAATLTAVDRKGKGKAPVIAVQELVVVEEKA</sequence>
<protein>
    <recommendedName>
        <fullName evidence="3">Hemerythrin-like domain-containing protein</fullName>
    </recommendedName>
</protein>
<name>A0A9P9BMZ4_9PEZI</name>
<evidence type="ECO:0000313" key="2">
    <source>
        <dbReference type="Proteomes" id="UP000756346"/>
    </source>
</evidence>
<proteinExistence type="predicted"/>
<dbReference type="EMBL" id="JAGTJQ010000008">
    <property type="protein sequence ID" value="KAH7026411.1"/>
    <property type="molecule type" value="Genomic_DNA"/>
</dbReference>
<comment type="caution">
    <text evidence="1">The sequence shown here is derived from an EMBL/GenBank/DDBJ whole genome shotgun (WGS) entry which is preliminary data.</text>
</comment>
<organism evidence="1 2">
    <name type="scientific">Microdochium trichocladiopsis</name>
    <dbReference type="NCBI Taxonomy" id="1682393"/>
    <lineage>
        <taxon>Eukaryota</taxon>
        <taxon>Fungi</taxon>
        <taxon>Dikarya</taxon>
        <taxon>Ascomycota</taxon>
        <taxon>Pezizomycotina</taxon>
        <taxon>Sordariomycetes</taxon>
        <taxon>Xylariomycetidae</taxon>
        <taxon>Xylariales</taxon>
        <taxon>Microdochiaceae</taxon>
        <taxon>Microdochium</taxon>
    </lineage>
</organism>
<evidence type="ECO:0000313" key="1">
    <source>
        <dbReference type="EMBL" id="KAH7026411.1"/>
    </source>
</evidence>
<accession>A0A9P9BMZ4</accession>
<reference evidence="1" key="1">
    <citation type="journal article" date="2021" name="Nat. Commun.">
        <title>Genetic determinants of endophytism in the Arabidopsis root mycobiome.</title>
        <authorList>
            <person name="Mesny F."/>
            <person name="Miyauchi S."/>
            <person name="Thiergart T."/>
            <person name="Pickel B."/>
            <person name="Atanasova L."/>
            <person name="Karlsson M."/>
            <person name="Huettel B."/>
            <person name="Barry K.W."/>
            <person name="Haridas S."/>
            <person name="Chen C."/>
            <person name="Bauer D."/>
            <person name="Andreopoulos W."/>
            <person name="Pangilinan J."/>
            <person name="LaButti K."/>
            <person name="Riley R."/>
            <person name="Lipzen A."/>
            <person name="Clum A."/>
            <person name="Drula E."/>
            <person name="Henrissat B."/>
            <person name="Kohler A."/>
            <person name="Grigoriev I.V."/>
            <person name="Martin F.M."/>
            <person name="Hacquard S."/>
        </authorList>
    </citation>
    <scope>NUCLEOTIDE SEQUENCE</scope>
    <source>
        <strain evidence="1">MPI-CAGE-CH-0230</strain>
    </source>
</reference>
<dbReference type="Proteomes" id="UP000756346">
    <property type="component" value="Unassembled WGS sequence"/>
</dbReference>
<dbReference type="AlphaFoldDB" id="A0A9P9BMZ4"/>
<evidence type="ECO:0008006" key="3">
    <source>
        <dbReference type="Google" id="ProtNLM"/>
    </source>
</evidence>
<dbReference type="RefSeq" id="XP_046009628.1">
    <property type="nucleotide sequence ID" value="XM_046154859.1"/>
</dbReference>
<dbReference type="OrthoDB" id="58416at2759"/>
<keyword evidence="2" id="KW-1185">Reference proteome</keyword>
<dbReference type="GeneID" id="70184405"/>
<gene>
    <name evidence="1" type="ORF">B0I36DRAFT_330599</name>
</gene>